<protein>
    <submittedName>
        <fullName evidence="1">Uncharacterized protein</fullName>
    </submittedName>
</protein>
<dbReference type="EMBL" id="JACHHO010000001">
    <property type="protein sequence ID" value="MBB5203178.1"/>
    <property type="molecule type" value="Genomic_DNA"/>
</dbReference>
<dbReference type="Proteomes" id="UP000554837">
    <property type="component" value="Unassembled WGS sequence"/>
</dbReference>
<dbReference type="AlphaFoldDB" id="A0A840S192"/>
<comment type="caution">
    <text evidence="1">The sequence shown here is derived from an EMBL/GenBank/DDBJ whole genome shotgun (WGS) entry which is preliminary data.</text>
</comment>
<dbReference type="RefSeq" id="WP_138857749.1">
    <property type="nucleotide sequence ID" value="NZ_CP040709.1"/>
</dbReference>
<organism evidence="1 2">
    <name type="scientific">Inhella inkyongensis</name>
    <dbReference type="NCBI Taxonomy" id="392593"/>
    <lineage>
        <taxon>Bacteria</taxon>
        <taxon>Pseudomonadati</taxon>
        <taxon>Pseudomonadota</taxon>
        <taxon>Betaproteobacteria</taxon>
        <taxon>Burkholderiales</taxon>
        <taxon>Sphaerotilaceae</taxon>
        <taxon>Inhella</taxon>
    </lineage>
</organism>
<proteinExistence type="predicted"/>
<name>A0A840S192_9BURK</name>
<evidence type="ECO:0000313" key="1">
    <source>
        <dbReference type="EMBL" id="MBB5203178.1"/>
    </source>
</evidence>
<sequence length="234" mass="25454">MELQGIEGGKRLAAVVAAGLVLAACASQRVQTQVELPVDLADQALRPVGPAGSPREGQLAWEGEQLHFKRSASRDNLDLALFRSNGGKAPLSLRWQGGAEPRELHCNALHKKVEVLGLKAEKPWRMECQWQGDERPSLLLQEGGGRGLPDYREGEYRRTGLVLQLRSLHRQARSPIPQGVLGYVIEHEGRALAAVDLGGDRPQVVLAPRGEALARRTASDLALALALAWEPIKN</sequence>
<keyword evidence="2" id="KW-1185">Reference proteome</keyword>
<evidence type="ECO:0000313" key="2">
    <source>
        <dbReference type="Proteomes" id="UP000554837"/>
    </source>
</evidence>
<accession>A0A840S192</accession>
<dbReference type="OrthoDB" id="8896759at2"/>
<gene>
    <name evidence="1" type="ORF">HNQ51_000471</name>
</gene>
<reference evidence="1 2" key="1">
    <citation type="submission" date="2020-08" db="EMBL/GenBank/DDBJ databases">
        <title>Genomic Encyclopedia of Type Strains, Phase IV (KMG-IV): sequencing the most valuable type-strain genomes for metagenomic binning, comparative biology and taxonomic classification.</title>
        <authorList>
            <person name="Goeker M."/>
        </authorList>
    </citation>
    <scope>NUCLEOTIDE SEQUENCE [LARGE SCALE GENOMIC DNA]</scope>
    <source>
        <strain evidence="1 2">DSM 23958</strain>
    </source>
</reference>